<dbReference type="RefSeq" id="WP_106777464.1">
    <property type="nucleotide sequence ID" value="NZ_JYGE01000007.1"/>
</dbReference>
<accession>A0A2P7PZ31</accession>
<reference evidence="2" key="1">
    <citation type="thesis" date="2015" institute="Rutgers" country="The State University of New Jersey, 14 College Farm Rd., New Brunswick, NJ, USA">
        <title>Ammonia toxicity in bacteria and its implications for treatment of and resource recovery from highly nitrogenous organic wastes.</title>
        <authorList>
            <person name="Luther A.K."/>
        </authorList>
    </citation>
    <scope>NUCLEOTIDE SEQUENCE</scope>
    <source>
        <strain evidence="2">RT-10B</strain>
    </source>
</reference>
<proteinExistence type="predicted"/>
<comment type="caution">
    <text evidence="2">The sequence shown here is derived from an EMBL/GenBank/DDBJ whole genome shotgun (WGS) entry which is preliminary data.</text>
</comment>
<evidence type="ECO:0000313" key="3">
    <source>
        <dbReference type="Proteomes" id="UP000241434"/>
    </source>
</evidence>
<name>A0A2P7PZ31_9FIRM</name>
<dbReference type="EMBL" id="JYGE01000007">
    <property type="protein sequence ID" value="PSJ30968.1"/>
    <property type="molecule type" value="Genomic_DNA"/>
</dbReference>
<dbReference type="OrthoDB" id="9861909at2"/>
<gene>
    <name evidence="2" type="ORF">UF10_08950</name>
</gene>
<keyword evidence="3" id="KW-1185">Reference proteome</keyword>
<feature type="region of interest" description="Disordered" evidence="1">
    <location>
        <begin position="1"/>
        <end position="20"/>
    </location>
</feature>
<protein>
    <submittedName>
        <fullName evidence="2">Uncharacterized protein</fullName>
    </submittedName>
</protein>
<dbReference type="AlphaFoldDB" id="A0A2P7PZ31"/>
<sequence>MTLEKNTLDNEIGKERDESREDKFMAKDSIAQIVGDMDILRIMMAINLLGGKVRKNYKNISSKDPEVVFRDMLNSEALLSLKESDSKKLLKEAKKHLGNLEIIVLSVIRFSNPSLEELAGIIIGVLKEFQGGRIYIESQRQIRQNICIHTAGMLSEKYSMTDKEISELIEKCPEQIRRYISDVKDNHDHSYLRLFAQLAKTIDDHHKELLAKQGNKLFIRKKKNSKTYIVIDLDKKKGEKSREYTMREEEVEKYLIKCKKEREKELADKEK</sequence>
<dbReference type="Proteomes" id="UP000241434">
    <property type="component" value="Unassembled WGS sequence"/>
</dbReference>
<organism evidence="2 3">
    <name type="scientific">Peptostreptococcus russellii</name>
    <dbReference type="NCBI Taxonomy" id="215200"/>
    <lineage>
        <taxon>Bacteria</taxon>
        <taxon>Bacillati</taxon>
        <taxon>Bacillota</taxon>
        <taxon>Clostridia</taxon>
        <taxon>Peptostreptococcales</taxon>
        <taxon>Peptostreptococcaceae</taxon>
        <taxon>Peptostreptococcus</taxon>
    </lineage>
</organism>
<evidence type="ECO:0000256" key="1">
    <source>
        <dbReference type="SAM" id="MobiDB-lite"/>
    </source>
</evidence>
<evidence type="ECO:0000313" key="2">
    <source>
        <dbReference type="EMBL" id="PSJ30968.1"/>
    </source>
</evidence>